<evidence type="ECO:0000256" key="1">
    <source>
        <dbReference type="ARBA" id="ARBA00005854"/>
    </source>
</evidence>
<evidence type="ECO:0000256" key="3">
    <source>
        <dbReference type="ARBA" id="ARBA00023027"/>
    </source>
</evidence>
<dbReference type="Proteomes" id="UP000429980">
    <property type="component" value="Unassembled WGS sequence"/>
</dbReference>
<dbReference type="GO" id="GO:0016616">
    <property type="term" value="F:oxidoreductase activity, acting on the CH-OH group of donors, NAD or NADP as acceptor"/>
    <property type="evidence" value="ECO:0007669"/>
    <property type="project" value="InterPro"/>
</dbReference>
<dbReference type="PANTHER" id="PTHR42789:SF1">
    <property type="entry name" value="D-ISOMER SPECIFIC 2-HYDROXYACID DEHYDROGENASE FAMILY PROTEIN (AFU_ORTHOLOGUE AFUA_6G10090)"/>
    <property type="match status" value="1"/>
</dbReference>
<feature type="domain" description="D-isomer specific 2-hydroxyacid dehydrogenase NAD-binding" evidence="6">
    <location>
        <begin position="134"/>
        <end position="305"/>
    </location>
</feature>
<dbReference type="Proteomes" id="UP000185604">
    <property type="component" value="Unassembled WGS sequence"/>
</dbReference>
<proteinExistence type="inferred from homology"/>
<dbReference type="EMBL" id="LKPO01000008">
    <property type="protein sequence ID" value="OLF95909.1"/>
    <property type="molecule type" value="Genomic_DNA"/>
</dbReference>
<keyword evidence="3" id="KW-0520">NAD</keyword>
<gene>
    <name evidence="7" type="ORF">B4121_1471</name>
    <name evidence="8" type="ORF">CHCC15381_3549</name>
</gene>
<reference evidence="7 9" key="1">
    <citation type="journal article" date="2016" name="Front. Microbiol.">
        <title>High-Level Heat Resistance of Spores of Bacillus amyloliquefaciens and Bacillus licheniformis Results from the Presence of a spoVA Operon in a Tn1546 Transposon.</title>
        <authorList>
            <person name="Berendsen E.M."/>
            <person name="Koning R.A."/>
            <person name="Boekhorst J."/>
            <person name="de Jong A."/>
            <person name="Kuipers O.P."/>
            <person name="Wells-Bennik M.H."/>
        </authorList>
    </citation>
    <scope>NUCLEOTIDE SEQUENCE [LARGE SCALE GENOMIC DNA]</scope>
    <source>
        <strain evidence="7 9">B4121</strain>
    </source>
</reference>
<name>A0A6I7TWK3_9BACI</name>
<evidence type="ECO:0000259" key="5">
    <source>
        <dbReference type="Pfam" id="PF00389"/>
    </source>
</evidence>
<dbReference type="Pfam" id="PF02826">
    <property type="entry name" value="2-Hacid_dh_C"/>
    <property type="match status" value="1"/>
</dbReference>
<evidence type="ECO:0000313" key="8">
    <source>
        <dbReference type="EMBL" id="TWL35106.1"/>
    </source>
</evidence>
<dbReference type="InterPro" id="IPR006140">
    <property type="entry name" value="D-isomer_DH_NAD-bd"/>
</dbReference>
<dbReference type="SUPFAM" id="SSF52283">
    <property type="entry name" value="Formate/glycerate dehydrogenase catalytic domain-like"/>
    <property type="match status" value="1"/>
</dbReference>
<organism evidence="7 9">
    <name type="scientific">Bacillus paralicheniformis</name>
    <dbReference type="NCBI Taxonomy" id="1648923"/>
    <lineage>
        <taxon>Bacteria</taxon>
        <taxon>Bacillati</taxon>
        <taxon>Bacillota</taxon>
        <taxon>Bacilli</taxon>
        <taxon>Bacillales</taxon>
        <taxon>Bacillaceae</taxon>
        <taxon>Bacillus</taxon>
    </lineage>
</organism>
<protein>
    <submittedName>
        <fullName evidence="7">Glyoxylate reductase</fullName>
    </submittedName>
    <submittedName>
        <fullName evidence="8">Hydroxypyruvate reductase</fullName>
    </submittedName>
</protein>
<keyword evidence="2 4" id="KW-0560">Oxidoreductase</keyword>
<dbReference type="SUPFAM" id="SSF51735">
    <property type="entry name" value="NAD(P)-binding Rossmann-fold domains"/>
    <property type="match status" value="1"/>
</dbReference>
<reference evidence="8 10" key="2">
    <citation type="submission" date="2019-06" db="EMBL/GenBank/DDBJ databases">
        <title>Genome sequence analysis of &gt;100 Bacillus licheniformis strains suggests intrinsic resistance to this species.</title>
        <authorList>
            <person name="Wels M."/>
            <person name="Siezen R.J."/>
            <person name="Johansen E."/>
            <person name="Stuer-Lauridsen B."/>
            <person name="Bjerre K."/>
            <person name="Nielsen B.K.K."/>
        </authorList>
    </citation>
    <scope>NUCLEOTIDE SEQUENCE [LARGE SCALE GENOMIC DNA]</scope>
    <source>
        <strain evidence="8 10">BAC-15381</strain>
    </source>
</reference>
<evidence type="ECO:0000256" key="4">
    <source>
        <dbReference type="RuleBase" id="RU003719"/>
    </source>
</evidence>
<dbReference type="InterPro" id="IPR050857">
    <property type="entry name" value="D-2-hydroxyacid_DH"/>
</dbReference>
<dbReference type="InterPro" id="IPR036291">
    <property type="entry name" value="NAD(P)-bd_dom_sf"/>
</dbReference>
<dbReference type="PANTHER" id="PTHR42789">
    <property type="entry name" value="D-ISOMER SPECIFIC 2-HYDROXYACID DEHYDROGENASE FAMILY PROTEIN (AFU_ORTHOLOGUE AFUA_6G10090)"/>
    <property type="match status" value="1"/>
</dbReference>
<dbReference type="Pfam" id="PF00389">
    <property type="entry name" value="2-Hacid_dh"/>
    <property type="match status" value="1"/>
</dbReference>
<sequence length="337" mass="37306">MFPFGNKHFSWLQKFFTNGGALLVKVLLTLNGLFYRAAPLLKERVERLGAEFAFLDSNRLTRQDLLTHIKDVHIYIAGVEKVDRELIDAAPELRYIMKFGAGIDNIDVEYASEKGILVTNAPGQNASAVADLAFGLLLSGARSIPQSNAAVKAGLWQSEMGYELDGKTLGLIGFGEIGKKVARRASGFHMNVLAYGTYKDYNAAKRLNVRFAELDDLLAKSDFMCISTSLRPATYHLINQEKLAKMKKTAYLVNIARGEVVDESALIQALEQKQIRGAALDVFETEPPAARITSLGNVICTAHIGGATYESIRRIEEVTYQNIKRFIENQPPAFRVS</sequence>
<keyword evidence="10" id="KW-1185">Reference proteome</keyword>
<evidence type="ECO:0000313" key="10">
    <source>
        <dbReference type="Proteomes" id="UP000429980"/>
    </source>
</evidence>
<dbReference type="FunFam" id="3.40.50.720:FF:000203">
    <property type="entry name" value="D-3-phosphoglycerate dehydrogenase (SerA)"/>
    <property type="match status" value="1"/>
</dbReference>
<dbReference type="Gene3D" id="3.40.50.720">
    <property type="entry name" value="NAD(P)-binding Rossmann-like Domain"/>
    <property type="match status" value="2"/>
</dbReference>
<comment type="similarity">
    <text evidence="1 4">Belongs to the D-isomer specific 2-hydroxyacid dehydrogenase family.</text>
</comment>
<dbReference type="AlphaFoldDB" id="A0A6I7TWK3"/>
<evidence type="ECO:0000256" key="2">
    <source>
        <dbReference type="ARBA" id="ARBA00023002"/>
    </source>
</evidence>
<feature type="domain" description="D-isomer specific 2-hydroxyacid dehydrogenase catalytic" evidence="5">
    <location>
        <begin position="41"/>
        <end position="336"/>
    </location>
</feature>
<dbReference type="EMBL" id="NILF01000062">
    <property type="protein sequence ID" value="TWL35106.1"/>
    <property type="molecule type" value="Genomic_DNA"/>
</dbReference>
<accession>A0A6I7TWK3</accession>
<dbReference type="InterPro" id="IPR006139">
    <property type="entry name" value="D-isomer_2_OHA_DH_cat_dom"/>
</dbReference>
<dbReference type="GO" id="GO:0051287">
    <property type="term" value="F:NAD binding"/>
    <property type="evidence" value="ECO:0007669"/>
    <property type="project" value="InterPro"/>
</dbReference>
<dbReference type="InterPro" id="IPR029753">
    <property type="entry name" value="D-isomer_DH_CS"/>
</dbReference>
<evidence type="ECO:0000259" key="6">
    <source>
        <dbReference type="Pfam" id="PF02826"/>
    </source>
</evidence>
<dbReference type="CDD" id="cd12172">
    <property type="entry name" value="PGDH_like_2"/>
    <property type="match status" value="1"/>
</dbReference>
<comment type="caution">
    <text evidence="7">The sequence shown here is derived from an EMBL/GenBank/DDBJ whole genome shotgun (WGS) entry which is preliminary data.</text>
</comment>
<evidence type="ECO:0000313" key="9">
    <source>
        <dbReference type="Proteomes" id="UP000185604"/>
    </source>
</evidence>
<evidence type="ECO:0000313" key="7">
    <source>
        <dbReference type="EMBL" id="OLF95909.1"/>
    </source>
</evidence>
<dbReference type="PROSITE" id="PS00671">
    <property type="entry name" value="D_2_HYDROXYACID_DH_3"/>
    <property type="match status" value="1"/>
</dbReference>